<feature type="region of interest" description="Disordered" evidence="1">
    <location>
        <begin position="154"/>
        <end position="187"/>
    </location>
</feature>
<dbReference type="AlphaFoldDB" id="A0A7M2XT90"/>
<reference evidence="2 3" key="1">
    <citation type="submission" date="2020-10" db="EMBL/GenBank/DDBJ databases">
        <title>Whole genome sequence of oil-degrading bacteria Rhodococcus pyridinivorans strain 5Ap.</title>
        <authorList>
            <person name="Akhremchuk A.E."/>
            <person name="Valentovich L.N."/>
            <person name="Charniauskaya M.I."/>
            <person name="Bukliarevich H.A."/>
            <person name="Titok M.A."/>
        </authorList>
    </citation>
    <scope>NUCLEOTIDE SEQUENCE [LARGE SCALE GENOMIC DNA]</scope>
    <source>
        <strain evidence="2 3">5Ap</strain>
    </source>
</reference>
<proteinExistence type="predicted"/>
<dbReference type="RefSeq" id="WP_193903448.1">
    <property type="nucleotide sequence ID" value="NZ_CP063450.1"/>
</dbReference>
<organism evidence="2 3">
    <name type="scientific">Rhodococcus pyridinivorans</name>
    <dbReference type="NCBI Taxonomy" id="103816"/>
    <lineage>
        <taxon>Bacteria</taxon>
        <taxon>Bacillati</taxon>
        <taxon>Actinomycetota</taxon>
        <taxon>Actinomycetes</taxon>
        <taxon>Mycobacteriales</taxon>
        <taxon>Nocardiaceae</taxon>
        <taxon>Rhodococcus</taxon>
    </lineage>
</organism>
<evidence type="ECO:0000313" key="3">
    <source>
        <dbReference type="Proteomes" id="UP000593818"/>
    </source>
</evidence>
<dbReference type="EMBL" id="CP063450">
    <property type="protein sequence ID" value="QOW00151.1"/>
    <property type="molecule type" value="Genomic_DNA"/>
</dbReference>
<keyword evidence="3" id="KW-1185">Reference proteome</keyword>
<dbReference type="Proteomes" id="UP000593818">
    <property type="component" value="Chromosome"/>
</dbReference>
<feature type="compositionally biased region" description="Basic and acidic residues" evidence="1">
    <location>
        <begin position="154"/>
        <end position="173"/>
    </location>
</feature>
<sequence>MSSDLEKIAKGLVELASDGGGVASAVHGASGAVKRMSDAVQAHARTGLPVQRLLSELQDAAGKTQKAAASVKQVQAEGKAFAAHPAKSGGGGGTGRSALQVGKDFIEAVAVGVLISSPATFAAEAAARVNDLDPVDRGPVSGYQIFAEVADAHADRTNDLDDVDRAYKQRAEDKVDEPEASDRRPSP</sequence>
<name>A0A7M2XT90_9NOCA</name>
<evidence type="ECO:0000256" key="1">
    <source>
        <dbReference type="SAM" id="MobiDB-lite"/>
    </source>
</evidence>
<evidence type="ECO:0000313" key="2">
    <source>
        <dbReference type="EMBL" id="QOW00151.1"/>
    </source>
</evidence>
<accession>A0A7M2XT90</accession>
<protein>
    <submittedName>
        <fullName evidence="2">Uncharacterized protein</fullName>
    </submittedName>
</protein>
<gene>
    <name evidence="2" type="ORF">INP59_07320</name>
</gene>